<name>A0ABR8WPW6_9FLAO</name>
<feature type="transmembrane region" description="Helical" evidence="1">
    <location>
        <begin position="20"/>
        <end position="47"/>
    </location>
</feature>
<comment type="caution">
    <text evidence="2">The sequence shown here is derived from an EMBL/GenBank/DDBJ whole genome shotgun (WGS) entry which is preliminary data.</text>
</comment>
<evidence type="ECO:0000256" key="1">
    <source>
        <dbReference type="SAM" id="Phobius"/>
    </source>
</evidence>
<gene>
    <name evidence="2" type="ORF">H9628_11540</name>
</gene>
<keyword evidence="3" id="KW-1185">Reference proteome</keyword>
<dbReference type="RefSeq" id="WP_251834301.1">
    <property type="nucleotide sequence ID" value="NZ_JACSPS010000007.1"/>
</dbReference>
<organism evidence="2 3">
    <name type="scientific">Kaistella pullorum</name>
    <dbReference type="NCBI Taxonomy" id="2763074"/>
    <lineage>
        <taxon>Bacteria</taxon>
        <taxon>Pseudomonadati</taxon>
        <taxon>Bacteroidota</taxon>
        <taxon>Flavobacteriia</taxon>
        <taxon>Flavobacteriales</taxon>
        <taxon>Weeksellaceae</taxon>
        <taxon>Chryseobacterium group</taxon>
        <taxon>Kaistella</taxon>
    </lineage>
</organism>
<dbReference type="Proteomes" id="UP000626242">
    <property type="component" value="Unassembled WGS sequence"/>
</dbReference>
<keyword evidence="1" id="KW-0812">Transmembrane</keyword>
<proteinExistence type="predicted"/>
<evidence type="ECO:0000313" key="3">
    <source>
        <dbReference type="Proteomes" id="UP000626242"/>
    </source>
</evidence>
<protein>
    <submittedName>
        <fullName evidence="2">Uncharacterized protein</fullName>
    </submittedName>
</protein>
<sequence length="205" mass="24312">MKIIEILTYKIPKTNLLNRVLNFFAPFILVPFALIMLIIVIPIMWIYEKIKTNIIGIKPTENYKTENVLFSDGNFHIIKEYYDPVDESKENEPLYVFFWNLAEYDDEFLIFKIRDEKRITELNDCYITDFEFKSANNIILQKLSVENNEVKTYLINLNTENGKVEFLSEIGNFILTKFDKKKNSIIGYNNVDKIEIKLENNSHCR</sequence>
<accession>A0ABR8WPW6</accession>
<reference evidence="2 3" key="1">
    <citation type="submission" date="2020-08" db="EMBL/GenBank/DDBJ databases">
        <title>A Genomic Blueprint of the Chicken Gut Microbiome.</title>
        <authorList>
            <person name="Gilroy R."/>
            <person name="Ravi A."/>
            <person name="Getino M."/>
            <person name="Pursley I."/>
            <person name="Horton D.L."/>
            <person name="Alikhan N.-F."/>
            <person name="Baker D."/>
            <person name="Gharbi K."/>
            <person name="Hall N."/>
            <person name="Watson M."/>
            <person name="Adriaenssens E.M."/>
            <person name="Foster-Nyarko E."/>
            <person name="Jarju S."/>
            <person name="Secka A."/>
            <person name="Antonio M."/>
            <person name="Oren A."/>
            <person name="Chaudhuri R."/>
            <person name="La Ragione R.M."/>
            <person name="Hildebrand F."/>
            <person name="Pallen M.J."/>
        </authorList>
    </citation>
    <scope>NUCLEOTIDE SEQUENCE [LARGE SCALE GENOMIC DNA]</scope>
    <source>
        <strain evidence="2 3">Sa1CVA4</strain>
    </source>
</reference>
<dbReference type="EMBL" id="JACSPS010000007">
    <property type="protein sequence ID" value="MBD8019105.1"/>
    <property type="molecule type" value="Genomic_DNA"/>
</dbReference>
<evidence type="ECO:0000313" key="2">
    <source>
        <dbReference type="EMBL" id="MBD8019105.1"/>
    </source>
</evidence>
<keyword evidence="1" id="KW-1133">Transmembrane helix</keyword>
<keyword evidence="1" id="KW-0472">Membrane</keyword>